<gene>
    <name evidence="2" type="ORF">SDRG_16322</name>
</gene>
<dbReference type="InParanoid" id="T0PU82"/>
<reference evidence="2 3" key="1">
    <citation type="submission" date="2012-04" db="EMBL/GenBank/DDBJ databases">
        <title>The Genome Sequence of Saprolegnia declina VS20.</title>
        <authorList>
            <consortium name="The Broad Institute Genome Sequencing Platform"/>
            <person name="Russ C."/>
            <person name="Nusbaum C."/>
            <person name="Tyler B."/>
            <person name="van West P."/>
            <person name="Dieguez-Uribeondo J."/>
            <person name="de Bruijn I."/>
            <person name="Tripathy S."/>
            <person name="Jiang R."/>
            <person name="Young S.K."/>
            <person name="Zeng Q."/>
            <person name="Gargeya S."/>
            <person name="Fitzgerald M."/>
            <person name="Haas B."/>
            <person name="Abouelleil A."/>
            <person name="Alvarado L."/>
            <person name="Arachchi H.M."/>
            <person name="Berlin A."/>
            <person name="Chapman S.B."/>
            <person name="Goldberg J."/>
            <person name="Griggs A."/>
            <person name="Gujja S."/>
            <person name="Hansen M."/>
            <person name="Howarth C."/>
            <person name="Imamovic A."/>
            <person name="Larimer J."/>
            <person name="McCowen C."/>
            <person name="Montmayeur A."/>
            <person name="Murphy C."/>
            <person name="Neiman D."/>
            <person name="Pearson M."/>
            <person name="Priest M."/>
            <person name="Roberts A."/>
            <person name="Saif S."/>
            <person name="Shea T."/>
            <person name="Sisk P."/>
            <person name="Sykes S."/>
            <person name="Wortman J."/>
            <person name="Nusbaum C."/>
            <person name="Birren B."/>
        </authorList>
    </citation>
    <scope>NUCLEOTIDE SEQUENCE [LARGE SCALE GENOMIC DNA]</scope>
    <source>
        <strain evidence="2 3">VS20</strain>
    </source>
</reference>
<evidence type="ECO:0000256" key="1">
    <source>
        <dbReference type="SAM" id="SignalP"/>
    </source>
</evidence>
<organism evidence="2 3">
    <name type="scientific">Saprolegnia diclina (strain VS20)</name>
    <dbReference type="NCBI Taxonomy" id="1156394"/>
    <lineage>
        <taxon>Eukaryota</taxon>
        <taxon>Sar</taxon>
        <taxon>Stramenopiles</taxon>
        <taxon>Oomycota</taxon>
        <taxon>Saprolegniomycetes</taxon>
        <taxon>Saprolegniales</taxon>
        <taxon>Saprolegniaceae</taxon>
        <taxon>Saprolegnia</taxon>
    </lineage>
</organism>
<dbReference type="EMBL" id="JH767254">
    <property type="protein sequence ID" value="EQC25806.1"/>
    <property type="molecule type" value="Genomic_DNA"/>
</dbReference>
<dbReference type="Proteomes" id="UP000030762">
    <property type="component" value="Unassembled WGS sequence"/>
</dbReference>
<protein>
    <submittedName>
        <fullName evidence="2">Uncharacterized protein</fullName>
    </submittedName>
</protein>
<evidence type="ECO:0000313" key="3">
    <source>
        <dbReference type="Proteomes" id="UP000030762"/>
    </source>
</evidence>
<feature type="chain" id="PRO_5004569551" evidence="1">
    <location>
        <begin position="23"/>
        <end position="132"/>
    </location>
</feature>
<keyword evidence="3" id="KW-1185">Reference proteome</keyword>
<feature type="signal peptide" evidence="1">
    <location>
        <begin position="1"/>
        <end position="22"/>
    </location>
</feature>
<dbReference type="VEuPathDB" id="FungiDB:SDRG_16322"/>
<evidence type="ECO:0000313" key="2">
    <source>
        <dbReference type="EMBL" id="EQC25806.1"/>
    </source>
</evidence>
<name>T0PU82_SAPDV</name>
<accession>T0PU82</accession>
<dbReference type="RefSeq" id="XP_008620748.1">
    <property type="nucleotide sequence ID" value="XM_008622526.1"/>
</dbReference>
<dbReference type="GeneID" id="19957049"/>
<keyword evidence="1" id="KW-0732">Signal</keyword>
<proteinExistence type="predicted"/>
<dbReference type="AlphaFoldDB" id="T0PU82"/>
<sequence>MWQLQRWATCFLALGLCMAVLGGTGRSSKTCACALQCQCLGARKRMVDGFLTPLVKRKSPSVPVNVVQELYDVRHWDAATCAPTRNDVGDFFGLLWKTPTEMPTSRWLTKPRLYWRSRRRSRSAMPFAGWTR</sequence>